<dbReference type="Proteomes" id="UP000604825">
    <property type="component" value="Unassembled WGS sequence"/>
</dbReference>
<keyword evidence="5" id="KW-0611">Plant defense</keyword>
<protein>
    <recommendedName>
        <fullName evidence="6">Disease resistance N-terminal domain-containing protein</fullName>
    </recommendedName>
</protein>
<keyword evidence="2" id="KW-0433">Leucine-rich repeat</keyword>
<evidence type="ECO:0000259" key="6">
    <source>
        <dbReference type="Pfam" id="PF18052"/>
    </source>
</evidence>
<dbReference type="GO" id="GO:0000166">
    <property type="term" value="F:nucleotide binding"/>
    <property type="evidence" value="ECO:0007669"/>
    <property type="project" value="UniProtKB-KW"/>
</dbReference>
<keyword evidence="3" id="KW-0677">Repeat</keyword>
<evidence type="ECO:0000256" key="1">
    <source>
        <dbReference type="ARBA" id="ARBA00008894"/>
    </source>
</evidence>
<dbReference type="Pfam" id="PF18052">
    <property type="entry name" value="Rx_N"/>
    <property type="match status" value="1"/>
</dbReference>
<keyword evidence="8" id="KW-1185">Reference proteome</keyword>
<gene>
    <name evidence="7" type="ORF">NCGR_LOCUS59605</name>
</gene>
<comment type="similarity">
    <text evidence="1">Belongs to the disease resistance NB-LRR family.</text>
</comment>
<dbReference type="GO" id="GO:0006952">
    <property type="term" value="P:defense response"/>
    <property type="evidence" value="ECO:0007669"/>
    <property type="project" value="UniProtKB-KW"/>
</dbReference>
<proteinExistence type="inferred from homology"/>
<evidence type="ECO:0000313" key="8">
    <source>
        <dbReference type="Proteomes" id="UP000604825"/>
    </source>
</evidence>
<organism evidence="7 8">
    <name type="scientific">Miscanthus lutarioriparius</name>
    <dbReference type="NCBI Taxonomy" id="422564"/>
    <lineage>
        <taxon>Eukaryota</taxon>
        <taxon>Viridiplantae</taxon>
        <taxon>Streptophyta</taxon>
        <taxon>Embryophyta</taxon>
        <taxon>Tracheophyta</taxon>
        <taxon>Spermatophyta</taxon>
        <taxon>Magnoliopsida</taxon>
        <taxon>Liliopsida</taxon>
        <taxon>Poales</taxon>
        <taxon>Poaceae</taxon>
        <taxon>PACMAD clade</taxon>
        <taxon>Panicoideae</taxon>
        <taxon>Andropogonodae</taxon>
        <taxon>Andropogoneae</taxon>
        <taxon>Saccharinae</taxon>
        <taxon>Miscanthus</taxon>
    </lineage>
</organism>
<reference evidence="7" key="1">
    <citation type="submission" date="2020-10" db="EMBL/GenBank/DDBJ databases">
        <authorList>
            <person name="Han B."/>
            <person name="Lu T."/>
            <person name="Zhao Q."/>
            <person name="Huang X."/>
            <person name="Zhao Y."/>
        </authorList>
    </citation>
    <scope>NUCLEOTIDE SEQUENCE</scope>
</reference>
<dbReference type="Gene3D" id="1.20.5.4130">
    <property type="match status" value="1"/>
</dbReference>
<dbReference type="CDD" id="cd14798">
    <property type="entry name" value="RX-CC_like"/>
    <property type="match status" value="1"/>
</dbReference>
<keyword evidence="4" id="KW-0547">Nucleotide-binding</keyword>
<dbReference type="AlphaFoldDB" id="A0A811RZP1"/>
<feature type="domain" description="Disease resistance N-terminal" evidence="6">
    <location>
        <begin position="15"/>
        <end position="92"/>
    </location>
</feature>
<dbReference type="InterPro" id="IPR041118">
    <property type="entry name" value="Rx_N"/>
</dbReference>
<dbReference type="OrthoDB" id="666944at2759"/>
<evidence type="ECO:0000256" key="2">
    <source>
        <dbReference type="ARBA" id="ARBA00022614"/>
    </source>
</evidence>
<sequence length="259" mass="29006">MTMGTVVGEMLASAVLKVVMGKLGAVIGPEVSLLWKFKDDFESIRSTLLTLQAVLDDAEKRSSREERVHLWLKRLKFAAYDIHDILEEMESKNDIGCGSLKKVGCVKHIEQENGICQNVSIDKVGRMSSINVIVVPPRIQIDPMSQNSAGDARKMVRLRNLQLKSPRLRIKRLAKVTQLKSSRRKRRGVNYISAARKARTGNVASSSSQRTWNCGNIAGEVDIGDFINFLREKFGCQGTSMNHQRHMTVTGGFSRMNLF</sequence>
<name>A0A811RZP1_9POAL</name>
<evidence type="ECO:0000256" key="4">
    <source>
        <dbReference type="ARBA" id="ARBA00022741"/>
    </source>
</evidence>
<evidence type="ECO:0000313" key="7">
    <source>
        <dbReference type="EMBL" id="CAD6335507.1"/>
    </source>
</evidence>
<comment type="caution">
    <text evidence="7">The sequence shown here is derived from an EMBL/GenBank/DDBJ whole genome shotgun (WGS) entry which is preliminary data.</text>
</comment>
<evidence type="ECO:0000256" key="3">
    <source>
        <dbReference type="ARBA" id="ARBA00022737"/>
    </source>
</evidence>
<accession>A0A811RZP1</accession>
<evidence type="ECO:0000256" key="5">
    <source>
        <dbReference type="ARBA" id="ARBA00022821"/>
    </source>
</evidence>
<dbReference type="EMBL" id="CAJGYO010000018">
    <property type="protein sequence ID" value="CAD6335507.1"/>
    <property type="molecule type" value="Genomic_DNA"/>
</dbReference>
<dbReference type="InterPro" id="IPR038005">
    <property type="entry name" value="RX-like_CC"/>
</dbReference>